<evidence type="ECO:0000256" key="7">
    <source>
        <dbReference type="ARBA" id="ARBA00022679"/>
    </source>
</evidence>
<feature type="binding site" description="in other chain" evidence="9">
    <location>
        <begin position="72"/>
        <end position="73"/>
    </location>
    <ligand>
        <name>5-phospho-alpha-D-ribose 1-diphosphate</name>
        <dbReference type="ChEBI" id="CHEBI:58017"/>
        <note>ligand shared between dimeric partners</note>
    </ligand>
</feature>
<evidence type="ECO:0000256" key="2">
    <source>
        <dbReference type="ARBA" id="ARBA00004889"/>
    </source>
</evidence>
<comment type="similarity">
    <text evidence="3 9">Belongs to the purine/pyrimidine phosphoribosyltransferase family. PyrE subfamily.</text>
</comment>
<dbReference type="InterPro" id="IPR000836">
    <property type="entry name" value="PRTase_dom"/>
</dbReference>
<comment type="pathway">
    <text evidence="2 9">Pyrimidine metabolism; UMP biosynthesis via de novo pathway; UMP from orotate: step 1/2.</text>
</comment>
<keyword evidence="6 9" id="KW-0328">Glycosyltransferase</keyword>
<feature type="binding site" description="in other chain" evidence="9">
    <location>
        <position position="100"/>
    </location>
    <ligand>
        <name>5-phospho-alpha-D-ribose 1-diphosphate</name>
        <dbReference type="ChEBI" id="CHEBI:58017"/>
        <note>ligand shared between dimeric partners</note>
    </ligand>
</feature>
<gene>
    <name evidence="9" type="primary">pyrE</name>
    <name evidence="11" type="ORF">BI198_03370</name>
</gene>
<dbReference type="AlphaFoldDB" id="A0A1E7Q3G3"/>
<dbReference type="InterPro" id="IPR004467">
    <property type="entry name" value="Or_phspho_trans_dom"/>
</dbReference>
<feature type="binding site" evidence="9">
    <location>
        <position position="128"/>
    </location>
    <ligand>
        <name>orotate</name>
        <dbReference type="ChEBI" id="CHEBI:30839"/>
    </ligand>
</feature>
<dbReference type="Pfam" id="PF00156">
    <property type="entry name" value="Pribosyltran"/>
    <property type="match status" value="1"/>
</dbReference>
<dbReference type="NCBIfam" id="TIGR00336">
    <property type="entry name" value="pyrE"/>
    <property type="match status" value="1"/>
</dbReference>
<evidence type="ECO:0000256" key="4">
    <source>
        <dbReference type="ARBA" id="ARBA00011738"/>
    </source>
</evidence>
<dbReference type="RefSeq" id="WP_070048282.1">
    <property type="nucleotide sequence ID" value="NZ_CBCSDO010000001.1"/>
</dbReference>
<organism evidence="11 12">
    <name type="scientific">Rheinheimera salexigens</name>
    <dbReference type="NCBI Taxonomy" id="1628148"/>
    <lineage>
        <taxon>Bacteria</taxon>
        <taxon>Pseudomonadati</taxon>
        <taxon>Pseudomonadota</taxon>
        <taxon>Gammaproteobacteria</taxon>
        <taxon>Chromatiales</taxon>
        <taxon>Chromatiaceae</taxon>
        <taxon>Rheinheimera</taxon>
    </lineage>
</organism>
<evidence type="ECO:0000256" key="3">
    <source>
        <dbReference type="ARBA" id="ARBA00006340"/>
    </source>
</evidence>
<feature type="binding site" description="in other chain" evidence="9">
    <location>
        <begin position="124"/>
        <end position="132"/>
    </location>
    <ligand>
        <name>5-phospho-alpha-D-ribose 1-diphosphate</name>
        <dbReference type="ChEBI" id="CHEBI:58017"/>
        <note>ligand shared between dimeric partners</note>
    </ligand>
</feature>
<accession>A0A1E7Q3G3</accession>
<dbReference type="GO" id="GO:0046132">
    <property type="term" value="P:pyrimidine ribonucleoside biosynthetic process"/>
    <property type="evidence" value="ECO:0007669"/>
    <property type="project" value="TreeGrafter"/>
</dbReference>
<dbReference type="UniPathway" id="UPA00070">
    <property type="reaction ID" value="UER00119"/>
</dbReference>
<feature type="binding site" evidence="9">
    <location>
        <begin position="34"/>
        <end position="35"/>
    </location>
    <ligand>
        <name>orotate</name>
        <dbReference type="ChEBI" id="CHEBI:30839"/>
    </ligand>
</feature>
<sequence length="215" mass="23333">MKQFQRDFIEFALARQVLKFGSFTLKSGRTSPYFFNAGLFNTGSDLAKLGRFYAAALDDAGLEFDVLFGPAYKGIPIATTTAVALADHYNRDVPYCFNRKEAKAHGEGGNLVGAALAGRIMLVDDVITAGTAIRESMQLIQAQGASLTGVLIALDRQERGQGDLSAIQEVERDFATTVISIISLPDLINYLADKPEMAEHLEAVKAYRAQYGVDA</sequence>
<dbReference type="FunFam" id="3.40.50.2020:FF:000008">
    <property type="entry name" value="Orotate phosphoribosyltransferase"/>
    <property type="match status" value="1"/>
</dbReference>
<feature type="domain" description="Phosphoribosyltransferase" evidence="10">
    <location>
        <begin position="49"/>
        <end position="159"/>
    </location>
</feature>
<comment type="subunit">
    <text evidence="4 9">Homodimer.</text>
</comment>
<comment type="caution">
    <text evidence="11">The sequence shown here is derived from an EMBL/GenBank/DDBJ whole genome shotgun (WGS) entry which is preliminary data.</text>
</comment>
<evidence type="ECO:0000313" key="11">
    <source>
        <dbReference type="EMBL" id="OEY68715.1"/>
    </source>
</evidence>
<evidence type="ECO:0000259" key="10">
    <source>
        <dbReference type="Pfam" id="PF00156"/>
    </source>
</evidence>
<dbReference type="PANTHER" id="PTHR46683">
    <property type="entry name" value="OROTATE PHOSPHORIBOSYLTRANSFERASE 1-RELATED"/>
    <property type="match status" value="1"/>
</dbReference>
<dbReference type="EC" id="2.4.2.10" evidence="5 9"/>
<keyword evidence="7 9" id="KW-0808">Transferase</keyword>
<dbReference type="Gene3D" id="3.40.50.2020">
    <property type="match status" value="1"/>
</dbReference>
<comment type="function">
    <text evidence="1 9">Catalyzes the transfer of a ribosyl phosphate group from 5-phosphoribose 1-diphosphate to orotate, leading to the formation of orotidine monophosphate (OMP).</text>
</comment>
<dbReference type="GO" id="GO:0004588">
    <property type="term" value="F:orotate phosphoribosyltransferase activity"/>
    <property type="evidence" value="ECO:0007669"/>
    <property type="project" value="UniProtKB-UniRule"/>
</dbReference>
<dbReference type="InterPro" id="IPR023031">
    <property type="entry name" value="OPRT"/>
</dbReference>
<feature type="binding site" evidence="9">
    <location>
        <position position="103"/>
    </location>
    <ligand>
        <name>5-phospho-alpha-D-ribose 1-diphosphate</name>
        <dbReference type="ChEBI" id="CHEBI:58017"/>
        <note>ligand shared between dimeric partners</note>
    </ligand>
</feature>
<dbReference type="HAMAP" id="MF_01208">
    <property type="entry name" value="PyrE"/>
    <property type="match status" value="1"/>
</dbReference>
<dbReference type="InterPro" id="IPR029057">
    <property type="entry name" value="PRTase-like"/>
</dbReference>
<feature type="binding site" evidence="9">
    <location>
        <position position="156"/>
    </location>
    <ligand>
        <name>orotate</name>
        <dbReference type="ChEBI" id="CHEBI:30839"/>
    </ligand>
</feature>
<feature type="binding site" evidence="9">
    <location>
        <position position="105"/>
    </location>
    <ligand>
        <name>5-phospho-alpha-D-ribose 1-diphosphate</name>
        <dbReference type="ChEBI" id="CHEBI:58017"/>
        <note>ligand shared between dimeric partners</note>
    </ligand>
</feature>
<proteinExistence type="inferred from homology"/>
<keyword evidence="12" id="KW-1185">Reference proteome</keyword>
<dbReference type="GO" id="GO:0044205">
    <property type="term" value="P:'de novo' UMP biosynthetic process"/>
    <property type="evidence" value="ECO:0007669"/>
    <property type="project" value="UniProtKB-UniRule"/>
</dbReference>
<feature type="binding site" evidence="9">
    <location>
        <position position="99"/>
    </location>
    <ligand>
        <name>5-phospho-alpha-D-ribose 1-diphosphate</name>
        <dbReference type="ChEBI" id="CHEBI:58017"/>
        <note>ligand shared between dimeric partners</note>
    </ligand>
</feature>
<comment type="cofactor">
    <cofactor evidence="9">
        <name>Mg(2+)</name>
        <dbReference type="ChEBI" id="CHEBI:18420"/>
    </cofactor>
</comment>
<dbReference type="Proteomes" id="UP000242258">
    <property type="component" value="Unassembled WGS sequence"/>
</dbReference>
<evidence type="ECO:0000313" key="12">
    <source>
        <dbReference type="Proteomes" id="UP000242258"/>
    </source>
</evidence>
<protein>
    <recommendedName>
        <fullName evidence="5 9">Orotate phosphoribosyltransferase</fullName>
        <shortName evidence="9">OPRT</shortName>
        <shortName evidence="9">OPRTase</shortName>
        <ecNumber evidence="5 9">2.4.2.10</ecNumber>
    </recommendedName>
</protein>
<keyword evidence="9" id="KW-0460">Magnesium</keyword>
<evidence type="ECO:0000256" key="5">
    <source>
        <dbReference type="ARBA" id="ARBA00011971"/>
    </source>
</evidence>
<dbReference type="GO" id="GO:0000287">
    <property type="term" value="F:magnesium ion binding"/>
    <property type="evidence" value="ECO:0007669"/>
    <property type="project" value="UniProtKB-UniRule"/>
</dbReference>
<dbReference type="CDD" id="cd06223">
    <property type="entry name" value="PRTases_typeI"/>
    <property type="match status" value="1"/>
</dbReference>
<evidence type="ECO:0000256" key="8">
    <source>
        <dbReference type="ARBA" id="ARBA00022975"/>
    </source>
</evidence>
<feature type="binding site" description="in other chain" evidence="9">
    <location>
        <position position="26"/>
    </location>
    <ligand>
        <name>5-phospho-alpha-D-ribose 1-diphosphate</name>
        <dbReference type="ChEBI" id="CHEBI:58017"/>
        <note>ligand shared between dimeric partners</note>
    </ligand>
</feature>
<dbReference type="PANTHER" id="PTHR46683:SF1">
    <property type="entry name" value="OROTATE PHOSPHORIBOSYLTRANSFERASE 1-RELATED"/>
    <property type="match status" value="1"/>
</dbReference>
<evidence type="ECO:0000256" key="6">
    <source>
        <dbReference type="ARBA" id="ARBA00022676"/>
    </source>
</evidence>
<dbReference type="STRING" id="1628148.BI198_03370"/>
<dbReference type="SUPFAM" id="SSF53271">
    <property type="entry name" value="PRTase-like"/>
    <property type="match status" value="1"/>
</dbReference>
<dbReference type="GO" id="GO:0005737">
    <property type="term" value="C:cytoplasm"/>
    <property type="evidence" value="ECO:0007669"/>
    <property type="project" value="TreeGrafter"/>
</dbReference>
<dbReference type="OrthoDB" id="9779060at2"/>
<dbReference type="GO" id="GO:0006207">
    <property type="term" value="P:'de novo' pyrimidine nucleobase biosynthetic process"/>
    <property type="evidence" value="ECO:0007669"/>
    <property type="project" value="TreeGrafter"/>
</dbReference>
<keyword evidence="8 9" id="KW-0665">Pyrimidine biosynthesis</keyword>
<reference evidence="12" key="1">
    <citation type="submission" date="2016-09" db="EMBL/GenBank/DDBJ databases">
        <authorList>
            <person name="Wan X."/>
            <person name="Hou S."/>
        </authorList>
    </citation>
    <scope>NUCLEOTIDE SEQUENCE [LARGE SCALE GENOMIC DNA]</scope>
    <source>
        <strain evidence="12">KH87</strain>
    </source>
</reference>
<comment type="catalytic activity">
    <reaction evidence="9">
        <text>orotidine 5'-phosphate + diphosphate = orotate + 5-phospho-alpha-D-ribose 1-diphosphate</text>
        <dbReference type="Rhea" id="RHEA:10380"/>
        <dbReference type="ChEBI" id="CHEBI:30839"/>
        <dbReference type="ChEBI" id="CHEBI:33019"/>
        <dbReference type="ChEBI" id="CHEBI:57538"/>
        <dbReference type="ChEBI" id="CHEBI:58017"/>
        <dbReference type="EC" id="2.4.2.10"/>
    </reaction>
</comment>
<name>A0A1E7Q3G3_9GAMM</name>
<evidence type="ECO:0000256" key="1">
    <source>
        <dbReference type="ARBA" id="ARBA00003769"/>
    </source>
</evidence>
<evidence type="ECO:0000256" key="9">
    <source>
        <dbReference type="HAMAP-Rule" id="MF_01208"/>
    </source>
</evidence>
<dbReference type="EMBL" id="MKEK01000001">
    <property type="protein sequence ID" value="OEY68715.1"/>
    <property type="molecule type" value="Genomic_DNA"/>
</dbReference>